<dbReference type="InParanoid" id="T1G1D2"/>
<dbReference type="EMBL" id="AMQM01002978">
    <property type="status" value="NOT_ANNOTATED_CDS"/>
    <property type="molecule type" value="Genomic_DNA"/>
</dbReference>
<feature type="region of interest" description="Disordered" evidence="1">
    <location>
        <begin position="1"/>
        <end position="25"/>
    </location>
</feature>
<dbReference type="OMA" id="DFIWVFL"/>
<dbReference type="CTD" id="20214880"/>
<dbReference type="FunCoup" id="T1G1D2">
    <property type="interactions" value="739"/>
</dbReference>
<organism evidence="4 5">
    <name type="scientific">Helobdella robusta</name>
    <name type="common">Californian leech</name>
    <dbReference type="NCBI Taxonomy" id="6412"/>
    <lineage>
        <taxon>Eukaryota</taxon>
        <taxon>Metazoa</taxon>
        <taxon>Spiralia</taxon>
        <taxon>Lophotrochozoa</taxon>
        <taxon>Annelida</taxon>
        <taxon>Clitellata</taxon>
        <taxon>Hirudinea</taxon>
        <taxon>Rhynchobdellida</taxon>
        <taxon>Glossiphoniidae</taxon>
        <taxon>Helobdella</taxon>
    </lineage>
</organism>
<dbReference type="Pfam" id="PF04921">
    <property type="entry name" value="XAP5"/>
    <property type="match status" value="1"/>
</dbReference>
<dbReference type="STRING" id="6412.T1G1D2"/>
<feature type="compositionally biased region" description="Basic and acidic residues" evidence="1">
    <location>
        <begin position="125"/>
        <end position="136"/>
    </location>
</feature>
<dbReference type="KEGG" id="hro:HELRODRAFT_73359"/>
<evidence type="ECO:0000256" key="1">
    <source>
        <dbReference type="SAM" id="MobiDB-lite"/>
    </source>
</evidence>
<feature type="region of interest" description="Disordered" evidence="1">
    <location>
        <begin position="101"/>
        <end position="142"/>
    </location>
</feature>
<evidence type="ECO:0000313" key="4">
    <source>
        <dbReference type="EnsemblMetazoa" id="HelroP73359"/>
    </source>
</evidence>
<dbReference type="EnsemblMetazoa" id="HelroT73359">
    <property type="protein sequence ID" value="HelroP73359"/>
    <property type="gene ID" value="HelroG73359"/>
</dbReference>
<dbReference type="HOGENOM" id="CLU_037985_1_0_1"/>
<name>T1G1D2_HELRO</name>
<reference evidence="4" key="3">
    <citation type="submission" date="2015-06" db="UniProtKB">
        <authorList>
            <consortium name="EnsemblMetazoa"/>
        </authorList>
    </citation>
    <scope>IDENTIFICATION</scope>
</reference>
<dbReference type="RefSeq" id="XP_009012589.1">
    <property type="nucleotide sequence ID" value="XM_009014341.1"/>
</dbReference>
<evidence type="ECO:0000259" key="2">
    <source>
        <dbReference type="Pfam" id="PF04921"/>
    </source>
</evidence>
<dbReference type="AlphaFoldDB" id="T1G1D2"/>
<feature type="compositionally biased region" description="Basic and acidic residues" evidence="1">
    <location>
        <begin position="104"/>
        <end position="117"/>
    </location>
</feature>
<dbReference type="InterPro" id="IPR048337">
    <property type="entry name" value="FAM50A/XAP5_C"/>
</dbReference>
<sequence length="344" mass="40215">MAHYKGAAKEAGRAMNLMKKRQKEQEELEIRKKKIEDELKVGAISNKFAVHYDAVENKLKSDTIGLVTLNEMKAKQEDVVKERERQIVVGTINSNSAKIQLQNKQKDKIRGAGKADENTPSFNDQKIKTEKRKSSENESSSDVDVVKRLKMVKCPYVDTSFLPDREREKREARLREQLTEEWTEKQKRIKNEDIEITYSYWDGSGHRRQVLMKKGSTIQQFLQKCLEQLRKEFNELKTSSVDRLMYVKEDLIIAHHFSFYDFIVTKARGKSGPLFSFDVHNDVRMVSDATVEKDESHAGKVCLRSWYEKNKHIFPASRWEPYDPEKKWDKYTVSDKESAKIIVK</sequence>
<dbReference type="GO" id="GO:0006325">
    <property type="term" value="P:chromatin organization"/>
    <property type="evidence" value="ECO:0000318"/>
    <property type="project" value="GO_Central"/>
</dbReference>
<dbReference type="EMBL" id="KB095959">
    <property type="protein sequence ID" value="ESO09496.1"/>
    <property type="molecule type" value="Genomic_DNA"/>
</dbReference>
<proteinExistence type="predicted"/>
<dbReference type="GO" id="GO:0005634">
    <property type="term" value="C:nucleus"/>
    <property type="evidence" value="ECO:0000318"/>
    <property type="project" value="GO_Central"/>
</dbReference>
<evidence type="ECO:0000313" key="5">
    <source>
        <dbReference type="Proteomes" id="UP000015101"/>
    </source>
</evidence>
<dbReference type="OrthoDB" id="1562195at2759"/>
<keyword evidence="5" id="KW-1185">Reference proteome</keyword>
<reference evidence="3 5" key="2">
    <citation type="journal article" date="2013" name="Nature">
        <title>Insights into bilaterian evolution from three spiralian genomes.</title>
        <authorList>
            <person name="Simakov O."/>
            <person name="Marletaz F."/>
            <person name="Cho S.J."/>
            <person name="Edsinger-Gonzales E."/>
            <person name="Havlak P."/>
            <person name="Hellsten U."/>
            <person name="Kuo D.H."/>
            <person name="Larsson T."/>
            <person name="Lv J."/>
            <person name="Arendt D."/>
            <person name="Savage R."/>
            <person name="Osoegawa K."/>
            <person name="de Jong P."/>
            <person name="Grimwood J."/>
            <person name="Chapman J.A."/>
            <person name="Shapiro H."/>
            <person name="Aerts A."/>
            <person name="Otillar R.P."/>
            <person name="Terry A.Y."/>
            <person name="Boore J.L."/>
            <person name="Grigoriev I.V."/>
            <person name="Lindberg D.R."/>
            <person name="Seaver E.C."/>
            <person name="Weisblat D.A."/>
            <person name="Putnam N.H."/>
            <person name="Rokhsar D.S."/>
        </authorList>
    </citation>
    <scope>NUCLEOTIDE SEQUENCE</scope>
</reference>
<dbReference type="PANTHER" id="PTHR12722">
    <property type="entry name" value="XAP-5 PROTEIN-RELATED"/>
    <property type="match status" value="1"/>
</dbReference>
<protein>
    <recommendedName>
        <fullName evidence="2">FAM50A/XAP5 C-terminal domain-containing protein</fullName>
    </recommendedName>
</protein>
<reference evidence="5" key="1">
    <citation type="submission" date="2012-12" db="EMBL/GenBank/DDBJ databases">
        <authorList>
            <person name="Hellsten U."/>
            <person name="Grimwood J."/>
            <person name="Chapman J.A."/>
            <person name="Shapiro H."/>
            <person name="Aerts A."/>
            <person name="Otillar R.P."/>
            <person name="Terry A.Y."/>
            <person name="Boore J.L."/>
            <person name="Simakov O."/>
            <person name="Marletaz F."/>
            <person name="Cho S.-J."/>
            <person name="Edsinger-Gonzales E."/>
            <person name="Havlak P."/>
            <person name="Kuo D.-H."/>
            <person name="Larsson T."/>
            <person name="Lv J."/>
            <person name="Arendt D."/>
            <person name="Savage R."/>
            <person name="Osoegawa K."/>
            <person name="de Jong P."/>
            <person name="Lindberg D.R."/>
            <person name="Seaver E.C."/>
            <person name="Weisblat D.A."/>
            <person name="Putnam N.H."/>
            <person name="Grigoriev I.V."/>
            <person name="Rokhsar D.S."/>
        </authorList>
    </citation>
    <scope>NUCLEOTIDE SEQUENCE</scope>
</reference>
<dbReference type="PANTHER" id="PTHR12722:SF0">
    <property type="entry name" value="PROTEIN FAM50A"/>
    <property type="match status" value="1"/>
</dbReference>
<feature type="domain" description="FAM50A/XAP5 C-terminal" evidence="2">
    <location>
        <begin position="192"/>
        <end position="332"/>
    </location>
</feature>
<evidence type="ECO:0000313" key="3">
    <source>
        <dbReference type="EMBL" id="ESO09496.1"/>
    </source>
</evidence>
<dbReference type="eggNOG" id="KOG2894">
    <property type="taxonomic scope" value="Eukaryota"/>
</dbReference>
<dbReference type="InterPro" id="IPR007005">
    <property type="entry name" value="XAP5"/>
</dbReference>
<gene>
    <name evidence="4" type="primary">20214880</name>
    <name evidence="3" type="ORF">HELRODRAFT_73359</name>
</gene>
<accession>T1G1D2</accession>
<dbReference type="GeneID" id="20214880"/>
<dbReference type="Proteomes" id="UP000015101">
    <property type="component" value="Unassembled WGS sequence"/>
</dbReference>